<dbReference type="GO" id="GO:0005739">
    <property type="term" value="C:mitochondrion"/>
    <property type="evidence" value="ECO:0007669"/>
    <property type="project" value="InterPro"/>
</dbReference>
<name>A0A194PMZ8_PAPXU</name>
<evidence type="ECO:0000313" key="3">
    <source>
        <dbReference type="Proteomes" id="UP000053268"/>
    </source>
</evidence>
<dbReference type="AlphaFoldDB" id="A0A194PMZ8"/>
<dbReference type="Pfam" id="PF15880">
    <property type="entry name" value="NDUFV3"/>
    <property type="match status" value="1"/>
</dbReference>
<accession>A0A194PMZ8</accession>
<feature type="region of interest" description="Disordered" evidence="1">
    <location>
        <begin position="20"/>
        <end position="48"/>
    </location>
</feature>
<evidence type="ECO:0000256" key="1">
    <source>
        <dbReference type="SAM" id="MobiDB-lite"/>
    </source>
</evidence>
<keyword evidence="3" id="KW-1185">Reference proteome</keyword>
<dbReference type="InterPro" id="IPR026193">
    <property type="entry name" value="NDUFV3"/>
</dbReference>
<protein>
    <submittedName>
        <fullName evidence="2">Uncharacterized protein</fullName>
    </submittedName>
</protein>
<dbReference type="Proteomes" id="UP000053268">
    <property type="component" value="Unassembled WGS sequence"/>
</dbReference>
<sequence length="146" mass="16403">MSLLKLNRFVQQLGRNTAKMLYSSSSKTSDTDSDENNTTKENDKDLEYGGSSRDILTCALNTFYSSRKYGHDLPSNNVSLNFDPLYGIPTGVFRETCGETLGAGAGFGGSCYQNPEYFSYHHMSYYDFHTALRAYRKVSPQTGRKK</sequence>
<dbReference type="GO" id="GO:0045271">
    <property type="term" value="C:respiratory chain complex I"/>
    <property type="evidence" value="ECO:0007669"/>
    <property type="project" value="InterPro"/>
</dbReference>
<organism evidence="2 3">
    <name type="scientific">Papilio xuthus</name>
    <name type="common">Asian swallowtail butterfly</name>
    <dbReference type="NCBI Taxonomy" id="66420"/>
    <lineage>
        <taxon>Eukaryota</taxon>
        <taxon>Metazoa</taxon>
        <taxon>Ecdysozoa</taxon>
        <taxon>Arthropoda</taxon>
        <taxon>Hexapoda</taxon>
        <taxon>Insecta</taxon>
        <taxon>Pterygota</taxon>
        <taxon>Neoptera</taxon>
        <taxon>Endopterygota</taxon>
        <taxon>Lepidoptera</taxon>
        <taxon>Glossata</taxon>
        <taxon>Ditrysia</taxon>
        <taxon>Papilionoidea</taxon>
        <taxon>Papilionidae</taxon>
        <taxon>Papilioninae</taxon>
        <taxon>Papilio</taxon>
    </lineage>
</organism>
<gene>
    <name evidence="2" type="ORF">RR46_11810</name>
</gene>
<feature type="compositionally biased region" description="Basic and acidic residues" evidence="1">
    <location>
        <begin position="37"/>
        <end position="47"/>
    </location>
</feature>
<reference evidence="2 3" key="1">
    <citation type="journal article" date="2015" name="Nat. Commun.">
        <title>Outbred genome sequencing and CRISPR/Cas9 gene editing in butterflies.</title>
        <authorList>
            <person name="Li X."/>
            <person name="Fan D."/>
            <person name="Zhang W."/>
            <person name="Liu G."/>
            <person name="Zhang L."/>
            <person name="Zhao L."/>
            <person name="Fang X."/>
            <person name="Chen L."/>
            <person name="Dong Y."/>
            <person name="Chen Y."/>
            <person name="Ding Y."/>
            <person name="Zhao R."/>
            <person name="Feng M."/>
            <person name="Zhu Y."/>
            <person name="Feng Y."/>
            <person name="Jiang X."/>
            <person name="Zhu D."/>
            <person name="Xiang H."/>
            <person name="Feng X."/>
            <person name="Li S."/>
            <person name="Wang J."/>
            <person name="Zhang G."/>
            <person name="Kronforst M.R."/>
            <person name="Wang W."/>
        </authorList>
    </citation>
    <scope>NUCLEOTIDE SEQUENCE [LARGE SCALE GENOMIC DNA]</scope>
    <source>
        <strain evidence="2">Ya'a_city_454_Px</strain>
        <tissue evidence="2">Whole body</tissue>
    </source>
</reference>
<dbReference type="EMBL" id="KQ459597">
    <property type="protein sequence ID" value="KPI94806.1"/>
    <property type="molecule type" value="Genomic_DNA"/>
</dbReference>
<evidence type="ECO:0000313" key="2">
    <source>
        <dbReference type="EMBL" id="KPI94806.1"/>
    </source>
</evidence>
<proteinExistence type="predicted"/>